<evidence type="ECO:0000256" key="1">
    <source>
        <dbReference type="ARBA" id="ARBA00023015"/>
    </source>
</evidence>
<evidence type="ECO:0000256" key="3">
    <source>
        <dbReference type="ARBA" id="ARBA00023163"/>
    </source>
</evidence>
<proteinExistence type="predicted"/>
<dbReference type="STRING" id="469371.Tbis_1771"/>
<gene>
    <name evidence="5" type="ordered locus">Tbis_1771</name>
</gene>
<dbReference type="CDD" id="cd06170">
    <property type="entry name" value="LuxR_C_like"/>
    <property type="match status" value="1"/>
</dbReference>
<dbReference type="PANTHER" id="PTHR44688">
    <property type="entry name" value="DNA-BINDING TRANSCRIPTIONAL ACTIVATOR DEVR_DOSR"/>
    <property type="match status" value="1"/>
</dbReference>
<protein>
    <submittedName>
        <fullName evidence="5">Transcriptional regulator, LuxR family</fullName>
    </submittedName>
</protein>
<dbReference type="SUPFAM" id="SSF46894">
    <property type="entry name" value="C-terminal effector domain of the bipartite response regulators"/>
    <property type="match status" value="1"/>
</dbReference>
<organism evidence="5 6">
    <name type="scientific">Thermobispora bispora (strain ATCC 19993 / DSM 43833 / CBS 139.67 / JCM 10125 / KCTC 9307 / NBRC 14880 / R51)</name>
    <dbReference type="NCBI Taxonomy" id="469371"/>
    <lineage>
        <taxon>Bacteria</taxon>
        <taxon>Bacillati</taxon>
        <taxon>Actinomycetota</taxon>
        <taxon>Actinomycetes</taxon>
        <taxon>Streptosporangiales</taxon>
        <taxon>Streptosporangiaceae</taxon>
        <taxon>Thermobispora</taxon>
    </lineage>
</organism>
<keyword evidence="3" id="KW-0804">Transcription</keyword>
<dbReference type="KEGG" id="tbi:Tbis_1771"/>
<evidence type="ECO:0000313" key="6">
    <source>
        <dbReference type="Proteomes" id="UP000006640"/>
    </source>
</evidence>
<dbReference type="Proteomes" id="UP000006640">
    <property type="component" value="Chromosome"/>
</dbReference>
<dbReference type="PRINTS" id="PR00038">
    <property type="entry name" value="HTHLUXR"/>
</dbReference>
<keyword evidence="6" id="KW-1185">Reference proteome</keyword>
<reference evidence="5 6" key="1">
    <citation type="submission" date="2010-01" db="EMBL/GenBank/DDBJ databases">
        <title>The complete genome of Thermobispora bispora DSM 43833.</title>
        <authorList>
            <consortium name="US DOE Joint Genome Institute (JGI-PGF)"/>
            <person name="Lucas S."/>
            <person name="Copeland A."/>
            <person name="Lapidus A."/>
            <person name="Glavina del Rio T."/>
            <person name="Dalin E."/>
            <person name="Tice H."/>
            <person name="Bruce D."/>
            <person name="Goodwin L."/>
            <person name="Pitluck S."/>
            <person name="Kyrpides N."/>
            <person name="Mavromatis K."/>
            <person name="Ivanova N."/>
            <person name="Mikhailova N."/>
            <person name="Chertkov O."/>
            <person name="Brettin T."/>
            <person name="Detter J.C."/>
            <person name="Han C."/>
            <person name="Larimer F."/>
            <person name="Land M."/>
            <person name="Hauser L."/>
            <person name="Markowitz V."/>
            <person name="Cheng J.-F."/>
            <person name="Hugenholtz P."/>
            <person name="Woyke T."/>
            <person name="Wu D."/>
            <person name="Jando M."/>
            <person name="Schneider S."/>
            <person name="Klenk H.-P."/>
            <person name="Eisen J.A."/>
        </authorList>
    </citation>
    <scope>NUCLEOTIDE SEQUENCE [LARGE SCALE GENOMIC DNA]</scope>
    <source>
        <strain evidence="6">ATCC 19993 / DSM 43833 / CBS 139.67 / JCM 10125 / KCTC 9307 / NBRC 14880 / R51</strain>
    </source>
</reference>
<sequence length="228" mass="25261">MEGPSNSTTVNPLVIPLDVGIACENEILRYGLRAALNDLDTVRRVQEIPAGADFDAAVLRSVGIVIVSYAEWDTAQRVVPAARAANVRVLAFVDDVTAKDIEKLLSLRPDGFILQRELNRHVLEDALIRVARSETPMPSQIVAELFDSADRMLRRGTHPRYVELSAREREALQLLADGLSNKEIAQRLYISVHGAKRLVGNILLKLNCPNRTQAAVIAMRHGLVRDRT</sequence>
<dbReference type="InterPro" id="IPR000792">
    <property type="entry name" value="Tscrpt_reg_LuxR_C"/>
</dbReference>
<feature type="domain" description="HTH luxR-type" evidence="4">
    <location>
        <begin position="157"/>
        <end position="222"/>
    </location>
</feature>
<dbReference type="OrthoDB" id="3630021at2"/>
<dbReference type="HOGENOM" id="CLU_000445_90_10_11"/>
<accession>D6YBC3</accession>
<dbReference type="Pfam" id="PF00196">
    <property type="entry name" value="GerE"/>
    <property type="match status" value="1"/>
</dbReference>
<dbReference type="SMART" id="SM00421">
    <property type="entry name" value="HTH_LUXR"/>
    <property type="match status" value="1"/>
</dbReference>
<name>D6YBC3_THEBD</name>
<dbReference type="Gene3D" id="3.40.50.2300">
    <property type="match status" value="1"/>
</dbReference>
<keyword evidence="2" id="KW-0238">DNA-binding</keyword>
<dbReference type="RefSeq" id="WP_013132016.1">
    <property type="nucleotide sequence ID" value="NC_014165.1"/>
</dbReference>
<dbReference type="eggNOG" id="COG2197">
    <property type="taxonomic scope" value="Bacteria"/>
</dbReference>
<evidence type="ECO:0000256" key="2">
    <source>
        <dbReference type="ARBA" id="ARBA00023125"/>
    </source>
</evidence>
<dbReference type="PROSITE" id="PS50043">
    <property type="entry name" value="HTH_LUXR_2"/>
    <property type="match status" value="1"/>
</dbReference>
<dbReference type="GO" id="GO:0006355">
    <property type="term" value="P:regulation of DNA-templated transcription"/>
    <property type="evidence" value="ECO:0007669"/>
    <property type="project" value="InterPro"/>
</dbReference>
<dbReference type="GO" id="GO:0003677">
    <property type="term" value="F:DNA binding"/>
    <property type="evidence" value="ECO:0007669"/>
    <property type="project" value="UniProtKB-KW"/>
</dbReference>
<dbReference type="AlphaFoldDB" id="D6YBC3"/>
<evidence type="ECO:0000313" key="5">
    <source>
        <dbReference type="EMBL" id="ADG88483.1"/>
    </source>
</evidence>
<dbReference type="EMBL" id="CP001874">
    <property type="protein sequence ID" value="ADG88483.1"/>
    <property type="molecule type" value="Genomic_DNA"/>
</dbReference>
<evidence type="ECO:0000259" key="4">
    <source>
        <dbReference type="PROSITE" id="PS50043"/>
    </source>
</evidence>
<dbReference type="PANTHER" id="PTHR44688:SF16">
    <property type="entry name" value="DNA-BINDING TRANSCRIPTIONAL ACTIVATOR DEVR_DOSR"/>
    <property type="match status" value="1"/>
</dbReference>
<dbReference type="InterPro" id="IPR016032">
    <property type="entry name" value="Sig_transdc_resp-reg_C-effctor"/>
</dbReference>
<keyword evidence="1" id="KW-0805">Transcription regulation</keyword>